<evidence type="ECO:0000259" key="2">
    <source>
        <dbReference type="PROSITE" id="PS50113"/>
    </source>
</evidence>
<dbReference type="PANTHER" id="PTHR43155">
    <property type="entry name" value="CYCLIC DI-GMP PHOSPHODIESTERASE PA4108-RELATED"/>
    <property type="match status" value="1"/>
</dbReference>
<name>A0A7C4THH0_UNCW3</name>
<dbReference type="InterPro" id="IPR000014">
    <property type="entry name" value="PAS"/>
</dbReference>
<reference evidence="4" key="1">
    <citation type="journal article" date="2020" name="mSystems">
        <title>Genome- and Community-Level Interaction Insights into Carbon Utilization and Element Cycling Functions of Hydrothermarchaeota in Hydrothermal Sediment.</title>
        <authorList>
            <person name="Zhou Z."/>
            <person name="Liu Y."/>
            <person name="Xu W."/>
            <person name="Pan J."/>
            <person name="Luo Z.H."/>
            <person name="Li M."/>
        </authorList>
    </citation>
    <scope>NUCLEOTIDE SEQUENCE [LARGE SCALE GENOMIC DNA]</scope>
    <source>
        <strain evidence="4">SpSt-774</strain>
    </source>
</reference>
<dbReference type="InterPro" id="IPR003018">
    <property type="entry name" value="GAF"/>
</dbReference>
<comment type="caution">
    <text evidence="4">The sequence shown here is derived from an EMBL/GenBank/DDBJ whole genome shotgun (WGS) entry which is preliminary data.</text>
</comment>
<accession>A0A7C4THH0</accession>
<feature type="domain" description="PAC" evidence="2">
    <location>
        <begin position="94"/>
        <end position="146"/>
    </location>
</feature>
<dbReference type="SMART" id="SM00471">
    <property type="entry name" value="HDc"/>
    <property type="match status" value="1"/>
</dbReference>
<evidence type="ECO:0000259" key="3">
    <source>
        <dbReference type="PROSITE" id="PS51832"/>
    </source>
</evidence>
<dbReference type="SUPFAM" id="SSF55781">
    <property type="entry name" value="GAF domain-like"/>
    <property type="match status" value="1"/>
</dbReference>
<dbReference type="PANTHER" id="PTHR43155:SF2">
    <property type="entry name" value="CYCLIC DI-GMP PHOSPHODIESTERASE PA4108"/>
    <property type="match status" value="1"/>
</dbReference>
<dbReference type="NCBIfam" id="TIGR00229">
    <property type="entry name" value="sensory_box"/>
    <property type="match status" value="1"/>
</dbReference>
<dbReference type="SUPFAM" id="SSF55785">
    <property type="entry name" value="PYP-like sensor domain (PAS domain)"/>
    <property type="match status" value="1"/>
</dbReference>
<dbReference type="InterPro" id="IPR003607">
    <property type="entry name" value="HD/PDEase_dom"/>
</dbReference>
<dbReference type="InterPro" id="IPR037522">
    <property type="entry name" value="HD_GYP_dom"/>
</dbReference>
<feature type="domain" description="PAS" evidence="1">
    <location>
        <begin position="21"/>
        <end position="91"/>
    </location>
</feature>
<dbReference type="Pfam" id="PF13487">
    <property type="entry name" value="HD_5"/>
    <property type="match status" value="1"/>
</dbReference>
<dbReference type="PROSITE" id="PS50112">
    <property type="entry name" value="PAS"/>
    <property type="match status" value="1"/>
</dbReference>
<dbReference type="Gene3D" id="3.30.450.40">
    <property type="match status" value="1"/>
</dbReference>
<dbReference type="PROSITE" id="PS51832">
    <property type="entry name" value="HD_GYP"/>
    <property type="match status" value="1"/>
</dbReference>
<dbReference type="SMART" id="SM00065">
    <property type="entry name" value="GAF"/>
    <property type="match status" value="1"/>
</dbReference>
<dbReference type="SMART" id="SM00086">
    <property type="entry name" value="PAC"/>
    <property type="match status" value="1"/>
</dbReference>
<sequence length="495" mass="56135">MEPLKEMGVRGLIDFFKRGEISPYYKIFFKNLNAVIYIHNTKGRIIYLNKYVEKISRYRISELLGKHFKEIVAPESLPLAYKAFRTQLKGKDVKPFELVVFDKNGKKIHLKTTETVILNSKGKPLGVIGVATDITEHKELTQKLSKMVKELSLLHEIGRDLSSILDVDILLSRIVTHLNETLGYERTSVGLIDTHRNELVIRAAEPPYSKHIMSRLRVKIGEGITGYVAKTGMPYICNDVTKDRRYVIFDKKTKSEVVVPLKVRERTIGVINIESYKKDTFDEEDVQTLTLIANQAAIAIENSQLYSSLKQSYLDSIKTLVSAIEAKDRYTYGHSERVRKYALQIARRMGLSAKEIEELNYAGFLHDIGKIGINDRLLTKPAPLTPSEYEIIKEHPKIGHNILKSAHHLAGAGEIIKYEHERYDGTGYPNGLKNGEIPIGARIIAVADAYDAMTTDRPYRKALGKKEAIRRLKEASGTQFDPRVVRVFLKILGAK</sequence>
<dbReference type="CDD" id="cd00130">
    <property type="entry name" value="PAS"/>
    <property type="match status" value="1"/>
</dbReference>
<evidence type="ECO:0000313" key="4">
    <source>
        <dbReference type="EMBL" id="HGV97963.1"/>
    </source>
</evidence>
<dbReference type="InterPro" id="IPR000700">
    <property type="entry name" value="PAS-assoc_C"/>
</dbReference>
<dbReference type="Gene3D" id="1.10.3210.10">
    <property type="entry name" value="Hypothetical protein af1432"/>
    <property type="match status" value="1"/>
</dbReference>
<dbReference type="InterPro" id="IPR035965">
    <property type="entry name" value="PAS-like_dom_sf"/>
</dbReference>
<gene>
    <name evidence="4" type="ORF">ENV60_06675</name>
</gene>
<proteinExistence type="predicted"/>
<dbReference type="SUPFAM" id="SSF109604">
    <property type="entry name" value="HD-domain/PDEase-like"/>
    <property type="match status" value="1"/>
</dbReference>
<dbReference type="PROSITE" id="PS50113">
    <property type="entry name" value="PAC"/>
    <property type="match status" value="1"/>
</dbReference>
<feature type="domain" description="HD-GYP" evidence="3">
    <location>
        <begin position="309"/>
        <end position="495"/>
    </location>
</feature>
<dbReference type="AlphaFoldDB" id="A0A7C4THH0"/>
<dbReference type="InterPro" id="IPR029016">
    <property type="entry name" value="GAF-like_dom_sf"/>
</dbReference>
<evidence type="ECO:0000259" key="1">
    <source>
        <dbReference type="PROSITE" id="PS50112"/>
    </source>
</evidence>
<dbReference type="InterPro" id="IPR001610">
    <property type="entry name" value="PAC"/>
</dbReference>
<dbReference type="CDD" id="cd00077">
    <property type="entry name" value="HDc"/>
    <property type="match status" value="1"/>
</dbReference>
<protein>
    <submittedName>
        <fullName evidence="4">PAS domain S-box protein</fullName>
    </submittedName>
</protein>
<dbReference type="EMBL" id="DTGZ01000125">
    <property type="protein sequence ID" value="HGV97963.1"/>
    <property type="molecule type" value="Genomic_DNA"/>
</dbReference>
<dbReference type="Pfam" id="PF13185">
    <property type="entry name" value="GAF_2"/>
    <property type="match status" value="1"/>
</dbReference>
<dbReference type="Pfam" id="PF13426">
    <property type="entry name" value="PAS_9"/>
    <property type="match status" value="1"/>
</dbReference>
<dbReference type="SMART" id="SM00091">
    <property type="entry name" value="PAS"/>
    <property type="match status" value="1"/>
</dbReference>
<dbReference type="Gene3D" id="3.30.450.20">
    <property type="entry name" value="PAS domain"/>
    <property type="match status" value="1"/>
</dbReference>
<organism evidence="4">
    <name type="scientific">candidate division WOR-3 bacterium</name>
    <dbReference type="NCBI Taxonomy" id="2052148"/>
    <lineage>
        <taxon>Bacteria</taxon>
        <taxon>Bacteria division WOR-3</taxon>
    </lineage>
</organism>